<organism evidence="3 4">
    <name type="scientific">Candidatus Spechtbacteria bacterium SB0662_bin_43</name>
    <dbReference type="NCBI Taxonomy" id="2604897"/>
    <lineage>
        <taxon>Bacteria</taxon>
        <taxon>Candidatus Spechtiibacteriota</taxon>
    </lineage>
</organism>
<protein>
    <recommendedName>
        <fullName evidence="5">Septum formation initiator family protein</fullName>
    </recommendedName>
</protein>
<accession>A0A845DL34</accession>
<keyword evidence="2" id="KW-1133">Transmembrane helix</keyword>
<dbReference type="AlphaFoldDB" id="A0A845DL34"/>
<keyword evidence="2" id="KW-0812">Transmembrane</keyword>
<reference evidence="3 4" key="1">
    <citation type="submission" date="2019-09" db="EMBL/GenBank/DDBJ databases">
        <title>Characterisation of the sponge microbiome using genome-centric metagenomics.</title>
        <authorList>
            <person name="Engelberts J.P."/>
            <person name="Robbins S.J."/>
            <person name="De Goeij J.M."/>
            <person name="Aranda M."/>
            <person name="Bell S.C."/>
            <person name="Webster N.S."/>
        </authorList>
    </citation>
    <scope>NUCLEOTIDE SEQUENCE [LARGE SCALE GENOMIC DNA]</scope>
    <source>
        <strain evidence="3">SB0662_bin_43</strain>
    </source>
</reference>
<keyword evidence="1" id="KW-0175">Coiled coil</keyword>
<dbReference type="Pfam" id="PF04977">
    <property type="entry name" value="DivIC"/>
    <property type="match status" value="1"/>
</dbReference>
<dbReference type="Proteomes" id="UP000449092">
    <property type="component" value="Unassembled WGS sequence"/>
</dbReference>
<name>A0A845DL34_9BACT</name>
<evidence type="ECO:0000313" key="4">
    <source>
        <dbReference type="Proteomes" id="UP000449092"/>
    </source>
</evidence>
<gene>
    <name evidence="3" type="ORF">F4X82_00695</name>
</gene>
<evidence type="ECO:0000256" key="2">
    <source>
        <dbReference type="SAM" id="Phobius"/>
    </source>
</evidence>
<feature type="transmembrane region" description="Helical" evidence="2">
    <location>
        <begin position="6"/>
        <end position="26"/>
    </location>
</feature>
<comment type="caution">
    <text evidence="3">The sequence shown here is derived from an EMBL/GenBank/DDBJ whole genome shotgun (WGS) entry which is preliminary data.</text>
</comment>
<evidence type="ECO:0008006" key="5">
    <source>
        <dbReference type="Google" id="ProtNLM"/>
    </source>
</evidence>
<evidence type="ECO:0000256" key="1">
    <source>
        <dbReference type="SAM" id="Coils"/>
    </source>
</evidence>
<sequence length="148" mass="16968">MRGILSSSITVVLLIIISVGVGFVFIQNLVSLRQGSNEEADLREELVAIQEENIQAQQELDFSKSERGLEIEARNRLGLRKIGEEVTIIHPSERTRREPLSDEEFLQKYNQQYVVEEQSEEQQEKSSFMDVVRSIFSVVLSGRDEEIL</sequence>
<feature type="coiled-coil region" evidence="1">
    <location>
        <begin position="32"/>
        <end position="66"/>
    </location>
</feature>
<keyword evidence="2" id="KW-0472">Membrane</keyword>
<dbReference type="EMBL" id="VXOY01000007">
    <property type="protein sequence ID" value="MYE38023.1"/>
    <property type="molecule type" value="Genomic_DNA"/>
</dbReference>
<dbReference type="InterPro" id="IPR007060">
    <property type="entry name" value="FtsL/DivIC"/>
</dbReference>
<evidence type="ECO:0000313" key="3">
    <source>
        <dbReference type="EMBL" id="MYE38023.1"/>
    </source>
</evidence>
<proteinExistence type="predicted"/>